<dbReference type="PANTHER" id="PTHR30461:SF23">
    <property type="entry name" value="DNA RECOMBINASE-RELATED"/>
    <property type="match status" value="1"/>
</dbReference>
<dbReference type="Pfam" id="PF07508">
    <property type="entry name" value="Recombinase"/>
    <property type="match status" value="1"/>
</dbReference>
<evidence type="ECO:0000313" key="5">
    <source>
        <dbReference type="Proteomes" id="UP000199659"/>
    </source>
</evidence>
<dbReference type="GO" id="GO:0003677">
    <property type="term" value="F:DNA binding"/>
    <property type="evidence" value="ECO:0007669"/>
    <property type="project" value="InterPro"/>
</dbReference>
<evidence type="ECO:0000313" key="4">
    <source>
        <dbReference type="EMBL" id="SFR80525.1"/>
    </source>
</evidence>
<dbReference type="AlphaFoldDB" id="A0A1I6JNI0"/>
<dbReference type="OrthoDB" id="9784557at2"/>
<sequence>MSRRSRKSIGREGKNTKESRTQAGIYVRLSNEELEESDSIENQMQLLREYVDSKPDFQLVDIFCDNGYTGTHFARPGWKRLMKAVEDKKVNCIIIKDLSRLGRNYIETGKYVEQYFPEKKVRIISVNDGIDSCNKSFETMHMEFALRNLVNDFYAKDISRKVANVMEAKQRQGHFMGGCPPYGYLWSKEGKHKLVVDQETKDVVREIFNQIIEGKGYSQVARNLNERGIVSPAGYRFQKGFYRKESMKEMKWWYPSTVRRIVDNPVYMGDMAFGKSQSRLFLGEKRIRLTEDKWGICKKTQEPLVTAEIFWKAKEVRRKKEV</sequence>
<dbReference type="EMBL" id="FOYZ01000006">
    <property type="protein sequence ID" value="SFR80525.1"/>
    <property type="molecule type" value="Genomic_DNA"/>
</dbReference>
<dbReference type="GO" id="GO:0000150">
    <property type="term" value="F:DNA strand exchange activity"/>
    <property type="evidence" value="ECO:0007669"/>
    <property type="project" value="InterPro"/>
</dbReference>
<protein>
    <submittedName>
        <fullName evidence="4">Site-specific DNA recombinase</fullName>
    </submittedName>
</protein>
<feature type="domain" description="Resolvase/invertase-type recombinase catalytic" evidence="2">
    <location>
        <begin position="22"/>
        <end position="173"/>
    </location>
</feature>
<dbReference type="Pfam" id="PF00239">
    <property type="entry name" value="Resolvase"/>
    <property type="match status" value="1"/>
</dbReference>
<proteinExistence type="predicted"/>
<dbReference type="InterPro" id="IPR050639">
    <property type="entry name" value="SSR_resolvase"/>
</dbReference>
<dbReference type="InterPro" id="IPR036162">
    <property type="entry name" value="Resolvase-like_N_sf"/>
</dbReference>
<dbReference type="SUPFAM" id="SSF53041">
    <property type="entry name" value="Resolvase-like"/>
    <property type="match status" value="1"/>
</dbReference>
<dbReference type="PROSITE" id="PS51736">
    <property type="entry name" value="RECOMBINASES_3"/>
    <property type="match status" value="1"/>
</dbReference>
<dbReference type="InterPro" id="IPR006119">
    <property type="entry name" value="Resolv_N"/>
</dbReference>
<feature type="compositionally biased region" description="Basic and acidic residues" evidence="1">
    <location>
        <begin position="9"/>
        <end position="20"/>
    </location>
</feature>
<reference evidence="4 5" key="1">
    <citation type="submission" date="2016-10" db="EMBL/GenBank/DDBJ databases">
        <authorList>
            <person name="de Groot N.N."/>
        </authorList>
    </citation>
    <scope>NUCLEOTIDE SEQUENCE [LARGE SCALE GENOMIC DNA]</scope>
    <source>
        <strain evidence="4 5">743A</strain>
    </source>
</reference>
<gene>
    <name evidence="4" type="ORF">SAMN05661086_01806</name>
</gene>
<evidence type="ECO:0000259" key="3">
    <source>
        <dbReference type="PROSITE" id="PS51737"/>
    </source>
</evidence>
<dbReference type="InterPro" id="IPR011109">
    <property type="entry name" value="DNA_bind_recombinase_dom"/>
</dbReference>
<evidence type="ECO:0000259" key="2">
    <source>
        <dbReference type="PROSITE" id="PS51736"/>
    </source>
</evidence>
<dbReference type="STRING" id="37658.SAMN05661086_01806"/>
<dbReference type="Proteomes" id="UP000199659">
    <property type="component" value="Unassembled WGS sequence"/>
</dbReference>
<dbReference type="Gene3D" id="3.40.50.1390">
    <property type="entry name" value="Resolvase, N-terminal catalytic domain"/>
    <property type="match status" value="1"/>
</dbReference>
<name>A0A1I6JNI0_9FIRM</name>
<evidence type="ECO:0000256" key="1">
    <source>
        <dbReference type="SAM" id="MobiDB-lite"/>
    </source>
</evidence>
<feature type="domain" description="Recombinase" evidence="3">
    <location>
        <begin position="181"/>
        <end position="322"/>
    </location>
</feature>
<feature type="region of interest" description="Disordered" evidence="1">
    <location>
        <begin position="1"/>
        <end position="22"/>
    </location>
</feature>
<dbReference type="Gene3D" id="3.90.1750.20">
    <property type="entry name" value="Putative Large Serine Recombinase, Chain B, Domain 2"/>
    <property type="match status" value="1"/>
</dbReference>
<dbReference type="InterPro" id="IPR038109">
    <property type="entry name" value="DNA_bind_recomb_sf"/>
</dbReference>
<dbReference type="SMART" id="SM00857">
    <property type="entry name" value="Resolvase"/>
    <property type="match status" value="1"/>
</dbReference>
<keyword evidence="5" id="KW-1185">Reference proteome</keyword>
<organism evidence="4 5">
    <name type="scientific">Anaeromicropila populeti</name>
    <dbReference type="NCBI Taxonomy" id="37658"/>
    <lineage>
        <taxon>Bacteria</taxon>
        <taxon>Bacillati</taxon>
        <taxon>Bacillota</taxon>
        <taxon>Clostridia</taxon>
        <taxon>Lachnospirales</taxon>
        <taxon>Lachnospiraceae</taxon>
        <taxon>Anaeromicropila</taxon>
    </lineage>
</organism>
<dbReference type="PANTHER" id="PTHR30461">
    <property type="entry name" value="DNA-INVERTASE FROM LAMBDOID PROPHAGE"/>
    <property type="match status" value="1"/>
</dbReference>
<dbReference type="PROSITE" id="PS51737">
    <property type="entry name" value="RECOMBINASE_DNA_BIND"/>
    <property type="match status" value="1"/>
</dbReference>
<dbReference type="RefSeq" id="WP_092560358.1">
    <property type="nucleotide sequence ID" value="NZ_FOYZ01000006.1"/>
</dbReference>
<accession>A0A1I6JNI0</accession>